<organism evidence="1 2">
    <name type="scientific">Duganella rivi</name>
    <dbReference type="NCBI Taxonomy" id="2666083"/>
    <lineage>
        <taxon>Bacteria</taxon>
        <taxon>Pseudomonadati</taxon>
        <taxon>Pseudomonadota</taxon>
        <taxon>Betaproteobacteria</taxon>
        <taxon>Burkholderiales</taxon>
        <taxon>Oxalobacteraceae</taxon>
        <taxon>Telluria group</taxon>
        <taxon>Duganella</taxon>
    </lineage>
</organism>
<evidence type="ECO:0000313" key="2">
    <source>
        <dbReference type="Proteomes" id="UP000450012"/>
    </source>
</evidence>
<evidence type="ECO:0000313" key="1">
    <source>
        <dbReference type="EMBL" id="MYM66476.1"/>
    </source>
</evidence>
<name>A0A7X4GN23_9BURK</name>
<protein>
    <submittedName>
        <fullName evidence="1">Uncharacterized protein</fullName>
    </submittedName>
</protein>
<dbReference type="AlphaFoldDB" id="A0A7X4GN23"/>
<accession>A0A7X4GN23</accession>
<dbReference type="RefSeq" id="WP_161013050.1">
    <property type="nucleotide sequence ID" value="NZ_WWCK01000002.1"/>
</dbReference>
<sequence length="185" mass="21428">METNIRIGMNSWIIKDGNYGDFSVGDKNTFALEFCGGGFTKSEKRAIKLELIKNSCYRFCGKVIYVRPNVWVIDVGVKAFWESSPPEFISVGDWIEGEIFLGIDPFFYKDYLYKEDGIQNLSYSWAIKRIERNATPWLMTLNPRGGKLLTRDDRQEHWVDTNSTDAWEDDNGRADYVLHVELCDL</sequence>
<dbReference type="Proteomes" id="UP000450012">
    <property type="component" value="Unassembled WGS sequence"/>
</dbReference>
<keyword evidence="2" id="KW-1185">Reference proteome</keyword>
<dbReference type="EMBL" id="WWCK01000002">
    <property type="protein sequence ID" value="MYM66476.1"/>
    <property type="molecule type" value="Genomic_DNA"/>
</dbReference>
<proteinExistence type="predicted"/>
<comment type="caution">
    <text evidence="1">The sequence shown here is derived from an EMBL/GenBank/DDBJ whole genome shotgun (WGS) entry which is preliminary data.</text>
</comment>
<gene>
    <name evidence="1" type="ORF">GTP45_06450</name>
</gene>
<reference evidence="1 2" key="1">
    <citation type="submission" date="2019-12" db="EMBL/GenBank/DDBJ databases">
        <title>Novel species isolated from a subtropical stream in China.</title>
        <authorList>
            <person name="Lu H."/>
        </authorList>
    </citation>
    <scope>NUCLEOTIDE SEQUENCE [LARGE SCALE GENOMIC DNA]</scope>
    <source>
        <strain evidence="1 2">FT55W</strain>
    </source>
</reference>